<reference evidence="2" key="1">
    <citation type="journal article" date="2021" name="Environ. Microbiol.">
        <title>Genomic characterization of three novel Desulfobacterota classes expand the metabolic and phylogenetic diversity of the phylum.</title>
        <authorList>
            <person name="Murphy C.L."/>
            <person name="Biggerstaff J."/>
            <person name="Eichhorn A."/>
            <person name="Ewing E."/>
            <person name="Shahan R."/>
            <person name="Soriano D."/>
            <person name="Stewart S."/>
            <person name="VanMol K."/>
            <person name="Walker R."/>
            <person name="Walters P."/>
            <person name="Elshahed M.S."/>
            <person name="Youssef N.H."/>
        </authorList>
    </citation>
    <scope>NUCLEOTIDE SEQUENCE</scope>
    <source>
        <strain evidence="2">Zod_Metabat.24</strain>
    </source>
</reference>
<accession>A0A9D8KEG0</accession>
<sequence>MSSIILTIGNELLSGHVLDTNTHWLSKRLFFLGCELKNVVVLSDDVNEIGKWIVRFIEGDFPKVDFLFVCGGLGATPDDVTMSAVADALGKGLVVSDEALKHMEYLGNYMYEKGYINIKMEVNEAILKMATVIEGSVVLENKAGFCPGVTLMKKDTRIFILPGVPQELKTIFTSEIEGVYIKPRGGRFVDEVVLSEVEARIAHLLTKLNEDFPKVSVGSYPTYGAKRLVIRAMGENEEDVKRVIKEIRDYSNSLPEF</sequence>
<feature type="domain" description="MoaB/Mog" evidence="1">
    <location>
        <begin position="4"/>
        <end position="183"/>
    </location>
</feature>
<dbReference type="Proteomes" id="UP000809273">
    <property type="component" value="Unassembled WGS sequence"/>
</dbReference>
<protein>
    <submittedName>
        <fullName evidence="2">Competence/damage-inducible protein A</fullName>
    </submittedName>
</protein>
<proteinExistence type="predicted"/>
<dbReference type="InterPro" id="IPR001453">
    <property type="entry name" value="MoaB/Mog_dom"/>
</dbReference>
<dbReference type="PANTHER" id="PTHR13939">
    <property type="entry name" value="NICOTINAMIDE-NUCLEOTIDE AMIDOHYDROLASE PNCC"/>
    <property type="match status" value="1"/>
</dbReference>
<reference evidence="2" key="2">
    <citation type="submission" date="2021-01" db="EMBL/GenBank/DDBJ databases">
        <authorList>
            <person name="Hahn C.R."/>
            <person name="Youssef N.H."/>
            <person name="Elshahed M."/>
        </authorList>
    </citation>
    <scope>NUCLEOTIDE SEQUENCE</scope>
    <source>
        <strain evidence="2">Zod_Metabat.24</strain>
    </source>
</reference>
<evidence type="ECO:0000259" key="1">
    <source>
        <dbReference type="SMART" id="SM00852"/>
    </source>
</evidence>
<dbReference type="Pfam" id="PF24102">
    <property type="entry name" value="FLAD1_M"/>
    <property type="match status" value="1"/>
</dbReference>
<comment type="caution">
    <text evidence="2">The sequence shown here is derived from an EMBL/GenBank/DDBJ whole genome shotgun (WGS) entry which is preliminary data.</text>
</comment>
<dbReference type="InterPro" id="IPR056596">
    <property type="entry name" value="FLAD1_M"/>
</dbReference>
<dbReference type="SMART" id="SM00852">
    <property type="entry name" value="MoCF_biosynth"/>
    <property type="match status" value="1"/>
</dbReference>
<dbReference type="CDD" id="cd00885">
    <property type="entry name" value="cinA"/>
    <property type="match status" value="1"/>
</dbReference>
<dbReference type="SUPFAM" id="SSF53218">
    <property type="entry name" value="Molybdenum cofactor biosynthesis proteins"/>
    <property type="match status" value="1"/>
</dbReference>
<dbReference type="InterPro" id="IPR050101">
    <property type="entry name" value="CinA"/>
</dbReference>
<evidence type="ECO:0000313" key="3">
    <source>
        <dbReference type="Proteomes" id="UP000809273"/>
    </source>
</evidence>
<organism evidence="2 3">
    <name type="scientific">Candidatus Zymogenus saltonus</name>
    <dbReference type="NCBI Taxonomy" id="2844893"/>
    <lineage>
        <taxon>Bacteria</taxon>
        <taxon>Deltaproteobacteria</taxon>
        <taxon>Candidatus Zymogenia</taxon>
        <taxon>Candidatus Zymogeniales</taxon>
        <taxon>Candidatus Zymogenaceae</taxon>
        <taxon>Candidatus Zymogenus</taxon>
    </lineage>
</organism>
<dbReference type="PANTHER" id="PTHR13939:SF0">
    <property type="entry name" value="NMN AMIDOHYDROLASE-LIKE PROTEIN YFAY"/>
    <property type="match status" value="1"/>
</dbReference>
<gene>
    <name evidence="2" type="ORF">JW984_07430</name>
</gene>
<dbReference type="Pfam" id="PF00994">
    <property type="entry name" value="MoCF_biosynth"/>
    <property type="match status" value="1"/>
</dbReference>
<evidence type="ECO:0000313" key="2">
    <source>
        <dbReference type="EMBL" id="MBN1573008.1"/>
    </source>
</evidence>
<dbReference type="Gene3D" id="3.40.980.10">
    <property type="entry name" value="MoaB/Mog-like domain"/>
    <property type="match status" value="1"/>
</dbReference>
<name>A0A9D8KEG0_9DELT</name>
<dbReference type="AlphaFoldDB" id="A0A9D8KEG0"/>
<dbReference type="EMBL" id="JAFGIX010000034">
    <property type="protein sequence ID" value="MBN1573008.1"/>
    <property type="molecule type" value="Genomic_DNA"/>
</dbReference>
<dbReference type="InterPro" id="IPR036425">
    <property type="entry name" value="MoaB/Mog-like_dom_sf"/>
</dbReference>